<organism evidence="1 2">
    <name type="scientific">Luteolibacter rhizosphaerae</name>
    <dbReference type="NCBI Taxonomy" id="2989719"/>
    <lineage>
        <taxon>Bacteria</taxon>
        <taxon>Pseudomonadati</taxon>
        <taxon>Verrucomicrobiota</taxon>
        <taxon>Verrucomicrobiia</taxon>
        <taxon>Verrucomicrobiales</taxon>
        <taxon>Verrucomicrobiaceae</taxon>
        <taxon>Luteolibacter</taxon>
    </lineage>
</organism>
<proteinExistence type="predicted"/>
<dbReference type="EMBL" id="JAPDDR010000013">
    <property type="protein sequence ID" value="MCW1916139.1"/>
    <property type="molecule type" value="Genomic_DNA"/>
</dbReference>
<comment type="caution">
    <text evidence="1">The sequence shown here is derived from an EMBL/GenBank/DDBJ whole genome shotgun (WGS) entry which is preliminary data.</text>
</comment>
<name>A0ABT3G9I5_9BACT</name>
<evidence type="ECO:0000313" key="2">
    <source>
        <dbReference type="Proteomes" id="UP001165653"/>
    </source>
</evidence>
<protein>
    <submittedName>
        <fullName evidence="1">DUF4304 domain-containing protein</fullName>
    </submittedName>
</protein>
<dbReference type="RefSeq" id="WP_264515708.1">
    <property type="nucleotide sequence ID" value="NZ_JAPDDR010000013.1"/>
</dbReference>
<dbReference type="Proteomes" id="UP001165653">
    <property type="component" value="Unassembled WGS sequence"/>
</dbReference>
<accession>A0ABT3G9I5</accession>
<reference evidence="1" key="1">
    <citation type="submission" date="2022-10" db="EMBL/GenBank/DDBJ databases">
        <title>Luteolibacter sp. GHJ8, whole genome shotgun sequencing project.</title>
        <authorList>
            <person name="Zhao G."/>
            <person name="Shen L."/>
        </authorList>
    </citation>
    <scope>NUCLEOTIDE SEQUENCE</scope>
    <source>
        <strain evidence="1">GHJ8</strain>
    </source>
</reference>
<evidence type="ECO:0000313" key="1">
    <source>
        <dbReference type="EMBL" id="MCW1916139.1"/>
    </source>
</evidence>
<gene>
    <name evidence="1" type="ORF">OJ996_21295</name>
</gene>
<keyword evidence="2" id="KW-1185">Reference proteome</keyword>
<sequence>MITSGDINKILKRVVVPTLREIGFSKFKGRVAWRYLDDAIWVFHTKAVGNYFSEVTGFPPSSLTARLGIFYLDFPGSHPVKTVDDGLLIPDESRCQVRYGLDNIADQIAIRNPEMREQDRLRKDIWWVDRDGSNAEAVVEDIRRSILEYGVPLLEKPYNTRAAQLERRGLADPRSC</sequence>